<dbReference type="EMBL" id="VSRR010003738">
    <property type="protein sequence ID" value="MPC37289.1"/>
    <property type="molecule type" value="Genomic_DNA"/>
</dbReference>
<keyword evidence="2" id="KW-1185">Reference proteome</keyword>
<comment type="caution">
    <text evidence="1">The sequence shown here is derived from an EMBL/GenBank/DDBJ whole genome shotgun (WGS) entry which is preliminary data.</text>
</comment>
<protein>
    <submittedName>
        <fullName evidence="1">Uncharacterized protein</fullName>
    </submittedName>
</protein>
<organism evidence="1 2">
    <name type="scientific">Portunus trituberculatus</name>
    <name type="common">Swimming crab</name>
    <name type="synonym">Neptunus trituberculatus</name>
    <dbReference type="NCBI Taxonomy" id="210409"/>
    <lineage>
        <taxon>Eukaryota</taxon>
        <taxon>Metazoa</taxon>
        <taxon>Ecdysozoa</taxon>
        <taxon>Arthropoda</taxon>
        <taxon>Crustacea</taxon>
        <taxon>Multicrustacea</taxon>
        <taxon>Malacostraca</taxon>
        <taxon>Eumalacostraca</taxon>
        <taxon>Eucarida</taxon>
        <taxon>Decapoda</taxon>
        <taxon>Pleocyemata</taxon>
        <taxon>Brachyura</taxon>
        <taxon>Eubrachyura</taxon>
        <taxon>Portunoidea</taxon>
        <taxon>Portunidae</taxon>
        <taxon>Portuninae</taxon>
        <taxon>Portunus</taxon>
    </lineage>
</organism>
<evidence type="ECO:0000313" key="2">
    <source>
        <dbReference type="Proteomes" id="UP000324222"/>
    </source>
</evidence>
<evidence type="ECO:0000313" key="1">
    <source>
        <dbReference type="EMBL" id="MPC37289.1"/>
    </source>
</evidence>
<proteinExistence type="predicted"/>
<dbReference type="Proteomes" id="UP000324222">
    <property type="component" value="Unassembled WGS sequence"/>
</dbReference>
<name>A0A5B7EW87_PORTR</name>
<accession>A0A5B7EW87</accession>
<reference evidence="1 2" key="1">
    <citation type="submission" date="2019-05" db="EMBL/GenBank/DDBJ databases">
        <title>Another draft genome of Portunus trituberculatus and its Hox gene families provides insights of decapod evolution.</title>
        <authorList>
            <person name="Jeong J.-H."/>
            <person name="Song I."/>
            <person name="Kim S."/>
            <person name="Choi T."/>
            <person name="Kim D."/>
            <person name="Ryu S."/>
            <person name="Kim W."/>
        </authorList>
    </citation>
    <scope>NUCLEOTIDE SEQUENCE [LARGE SCALE GENOMIC DNA]</scope>
    <source>
        <tissue evidence="1">Muscle</tissue>
    </source>
</reference>
<sequence length="121" mass="13797">MTASAEIQYVRFPKDEDIRETRRTVVFLLPPHVPEVCVRLPHNEMLKDAKRSRWLHQRTQPAPRKPCSAPALLTLASLTAASSSCHGGEESVCVNMHEFLGQVHYVLPTRWSHSVAVDWRE</sequence>
<dbReference type="AlphaFoldDB" id="A0A5B7EW87"/>
<gene>
    <name evidence="1" type="ORF">E2C01_030763</name>
</gene>